<dbReference type="RefSeq" id="WP_270676516.1">
    <property type="nucleotide sequence ID" value="NZ_JAQFWP010000007.1"/>
</dbReference>
<dbReference type="EMBL" id="JAQFWP010000007">
    <property type="protein sequence ID" value="MDA2804030.1"/>
    <property type="molecule type" value="Genomic_DNA"/>
</dbReference>
<dbReference type="Proteomes" id="UP001165685">
    <property type="component" value="Unassembled WGS sequence"/>
</dbReference>
<evidence type="ECO:0000313" key="2">
    <source>
        <dbReference type="Proteomes" id="UP001165685"/>
    </source>
</evidence>
<sequence length="294" mass="29947">MSAPPLFTRMLDDAALFPPGNAPMERAVPRHRALRQGPTADYVGPFIVADAWLADLESVLAEETAGGAGPAGALEAAVTVPGGAAAVGPALQRARRMPRVRVVGAEAAGGDSAEDVRRTARALTDHLPDGAHGHVEVPRRADPAPAMAALAGAGHRAKFRTGGTTADAFPSEAELAARIAAAVDAGVPFKCTAGLHNAVRHTGAATGFEHHGFLNVLLAADALLRGARAAEAEGVLGERDGKTLAQEARTVLGDERRSRAVRAAFTGFGTCSVDEPLEDLEALGLPPGAPADGA</sequence>
<reference evidence="1" key="1">
    <citation type="submission" date="2023-01" db="EMBL/GenBank/DDBJ databases">
        <title>Draft genome sequence of Nocardiopsis sp. LSu2-4 isolated from halophytes.</title>
        <authorList>
            <person name="Duangmal K."/>
            <person name="Chantavorakit T."/>
        </authorList>
    </citation>
    <scope>NUCLEOTIDE SEQUENCE</scope>
    <source>
        <strain evidence="1">LSu2-4</strain>
    </source>
</reference>
<evidence type="ECO:0000313" key="1">
    <source>
        <dbReference type="EMBL" id="MDA2804030.1"/>
    </source>
</evidence>
<accession>A0ABT4TH96</accession>
<comment type="caution">
    <text evidence="1">The sequence shown here is derived from an EMBL/GenBank/DDBJ whole genome shotgun (WGS) entry which is preliminary data.</text>
</comment>
<proteinExistence type="predicted"/>
<keyword evidence="2" id="KW-1185">Reference proteome</keyword>
<name>A0ABT4TH96_9ACTN</name>
<protein>
    <submittedName>
        <fullName evidence="1">Uncharacterized protein</fullName>
    </submittedName>
</protein>
<gene>
    <name evidence="1" type="ORF">O4U47_05865</name>
</gene>
<organism evidence="1 2">
    <name type="scientific">Nocardiopsis suaedae</name>
    <dbReference type="NCBI Taxonomy" id="3018444"/>
    <lineage>
        <taxon>Bacteria</taxon>
        <taxon>Bacillati</taxon>
        <taxon>Actinomycetota</taxon>
        <taxon>Actinomycetes</taxon>
        <taxon>Streptosporangiales</taxon>
        <taxon>Nocardiopsidaceae</taxon>
        <taxon>Nocardiopsis</taxon>
    </lineage>
</organism>